<keyword evidence="2" id="KW-1185">Reference proteome</keyword>
<dbReference type="RefSeq" id="WP_096354846.1">
    <property type="nucleotide sequence ID" value="NZ_AP017313.1"/>
</dbReference>
<gene>
    <name evidence="1" type="ORF">MgSA37_04393</name>
</gene>
<dbReference type="OrthoDB" id="785995at2"/>
<protein>
    <submittedName>
        <fullName evidence="1">Bacterial Ig-like domain group 2 protein</fullName>
    </submittedName>
</protein>
<accession>A0A0X8X5X6</accession>
<dbReference type="KEGG" id="mgot:MgSA37_04393"/>
<sequence length="341" mass="35537">MKKLILIAVSLIWICSACVKTLTVNPDKSISLTLDTLRLTTGETKQLVSKNYSSNQLAWSSSDTTIATVSAAGMITGKKAGQSVITVNNSDRTVTATCVVLVTAPINGNITQIPGFGTDIGIGADGSVFVVGKDSVSPTGGYSISKLVSGNLVKMPECAAIRIAVSPQGVPWAVNKSHLIFRYNGSLWDQLPGTATDIGIGADGSVFIIGTTTVSPTGGFNILKWNGSDWDVMPQCAGVRIAVSPQGIPWVVNKSNIVYENTGGLLWNPVPGIAANDIGIGADGSVYVTGKDSTNANSPIYKFTNNSWAPVTGASGVSIAVSPSGLPWWVDKSNSIFELKN</sequence>
<dbReference type="InterPro" id="IPR008964">
    <property type="entry name" value="Invasin/intimin_cell_adhesion"/>
</dbReference>
<name>A0A0X8X5X6_9SPHI</name>
<evidence type="ECO:0000313" key="2">
    <source>
        <dbReference type="Proteomes" id="UP000218263"/>
    </source>
</evidence>
<dbReference type="Pfam" id="PF19193">
    <property type="entry name" value="Tectonin"/>
    <property type="match status" value="1"/>
</dbReference>
<evidence type="ECO:0000313" key="1">
    <source>
        <dbReference type="EMBL" id="BAU56196.1"/>
    </source>
</evidence>
<proteinExistence type="predicted"/>
<reference evidence="1 2" key="1">
    <citation type="submission" date="2015-12" db="EMBL/GenBank/DDBJ databases">
        <title>Genome sequence of Mucilaginibacter gotjawali.</title>
        <authorList>
            <person name="Lee J.S."/>
            <person name="Lee K.C."/>
            <person name="Kim K.K."/>
            <person name="Lee B.W."/>
        </authorList>
    </citation>
    <scope>NUCLEOTIDE SEQUENCE [LARGE SCALE GENOMIC DNA]</scope>
    <source>
        <strain evidence="1 2">SA3-7</strain>
    </source>
</reference>
<dbReference type="InterPro" id="IPR003343">
    <property type="entry name" value="Big_2"/>
</dbReference>
<dbReference type="SMART" id="SM00635">
    <property type="entry name" value="BID_2"/>
    <property type="match status" value="1"/>
</dbReference>
<dbReference type="SUPFAM" id="SSF49373">
    <property type="entry name" value="Invasin/intimin cell-adhesion fragments"/>
    <property type="match status" value="1"/>
</dbReference>
<dbReference type="InterPro" id="IPR006624">
    <property type="entry name" value="Beta-propeller_rpt_TECPR"/>
</dbReference>
<dbReference type="Proteomes" id="UP000218263">
    <property type="component" value="Chromosome"/>
</dbReference>
<dbReference type="Pfam" id="PF02368">
    <property type="entry name" value="Big_2"/>
    <property type="match status" value="1"/>
</dbReference>
<dbReference type="EMBL" id="AP017313">
    <property type="protein sequence ID" value="BAU56196.1"/>
    <property type="molecule type" value="Genomic_DNA"/>
</dbReference>
<dbReference type="AlphaFoldDB" id="A0A0X8X5X6"/>
<organism evidence="1 2">
    <name type="scientific">Mucilaginibacter gotjawali</name>
    <dbReference type="NCBI Taxonomy" id="1550579"/>
    <lineage>
        <taxon>Bacteria</taxon>
        <taxon>Pseudomonadati</taxon>
        <taxon>Bacteroidota</taxon>
        <taxon>Sphingobacteriia</taxon>
        <taxon>Sphingobacteriales</taxon>
        <taxon>Sphingobacteriaceae</taxon>
        <taxon>Mucilaginibacter</taxon>
    </lineage>
</organism>
<dbReference type="Gene3D" id="2.60.40.1080">
    <property type="match status" value="1"/>
</dbReference>